<sequence>MESVLFFVLEISEVVVLYGNLRQHRHVERSGVVVGGAEALHSHGVESDLRASDFHNYEDKQQNDCSLKNDERCDVG</sequence>
<reference evidence="1" key="2">
    <citation type="journal article" date="2024" name="Plant">
        <title>Genomic evolution and insights into agronomic trait innovations of Sesamum species.</title>
        <authorList>
            <person name="Miao H."/>
            <person name="Wang L."/>
            <person name="Qu L."/>
            <person name="Liu H."/>
            <person name="Sun Y."/>
            <person name="Le M."/>
            <person name="Wang Q."/>
            <person name="Wei S."/>
            <person name="Zheng Y."/>
            <person name="Lin W."/>
            <person name="Duan Y."/>
            <person name="Cao H."/>
            <person name="Xiong S."/>
            <person name="Wang X."/>
            <person name="Wei L."/>
            <person name="Li C."/>
            <person name="Ma Q."/>
            <person name="Ju M."/>
            <person name="Zhao R."/>
            <person name="Li G."/>
            <person name="Mu C."/>
            <person name="Tian Q."/>
            <person name="Mei H."/>
            <person name="Zhang T."/>
            <person name="Gao T."/>
            <person name="Zhang H."/>
        </authorList>
    </citation>
    <scope>NUCLEOTIDE SEQUENCE</scope>
    <source>
        <strain evidence="1">G02</strain>
    </source>
</reference>
<protein>
    <submittedName>
        <fullName evidence="1">Uncharacterized protein</fullName>
    </submittedName>
</protein>
<proteinExistence type="predicted"/>
<accession>A0AAW2JV69</accession>
<organism evidence="1">
    <name type="scientific">Sesamum radiatum</name>
    <name type="common">Black benniseed</name>
    <dbReference type="NCBI Taxonomy" id="300843"/>
    <lineage>
        <taxon>Eukaryota</taxon>
        <taxon>Viridiplantae</taxon>
        <taxon>Streptophyta</taxon>
        <taxon>Embryophyta</taxon>
        <taxon>Tracheophyta</taxon>
        <taxon>Spermatophyta</taxon>
        <taxon>Magnoliopsida</taxon>
        <taxon>eudicotyledons</taxon>
        <taxon>Gunneridae</taxon>
        <taxon>Pentapetalae</taxon>
        <taxon>asterids</taxon>
        <taxon>lamiids</taxon>
        <taxon>Lamiales</taxon>
        <taxon>Pedaliaceae</taxon>
        <taxon>Sesamum</taxon>
    </lineage>
</organism>
<reference evidence="1" key="1">
    <citation type="submission" date="2020-06" db="EMBL/GenBank/DDBJ databases">
        <authorList>
            <person name="Li T."/>
            <person name="Hu X."/>
            <person name="Zhang T."/>
            <person name="Song X."/>
            <person name="Zhang H."/>
            <person name="Dai N."/>
            <person name="Sheng W."/>
            <person name="Hou X."/>
            <person name="Wei L."/>
        </authorList>
    </citation>
    <scope>NUCLEOTIDE SEQUENCE</scope>
    <source>
        <strain evidence="1">G02</strain>
        <tissue evidence="1">Leaf</tissue>
    </source>
</reference>
<comment type="caution">
    <text evidence="1">The sequence shown here is derived from an EMBL/GenBank/DDBJ whole genome shotgun (WGS) entry which is preliminary data.</text>
</comment>
<dbReference type="EMBL" id="JACGWJ010000032">
    <property type="protein sequence ID" value="KAL0297580.1"/>
    <property type="molecule type" value="Genomic_DNA"/>
</dbReference>
<dbReference type="AlphaFoldDB" id="A0AAW2JV69"/>
<name>A0AAW2JV69_SESRA</name>
<evidence type="ECO:0000313" key="1">
    <source>
        <dbReference type="EMBL" id="KAL0297580.1"/>
    </source>
</evidence>
<gene>
    <name evidence="1" type="ORF">Sradi_6810100</name>
</gene>